<feature type="transmembrane region" description="Helical" evidence="7">
    <location>
        <begin position="444"/>
        <end position="467"/>
    </location>
</feature>
<evidence type="ECO:0000313" key="10">
    <source>
        <dbReference type="RefSeq" id="XP_033534150.1"/>
    </source>
</evidence>
<dbReference type="GeneID" id="54420008"/>
<reference evidence="8 10" key="1">
    <citation type="submission" date="2020-01" db="EMBL/GenBank/DDBJ databases">
        <authorList>
            <consortium name="DOE Joint Genome Institute"/>
            <person name="Haridas S."/>
            <person name="Albert R."/>
            <person name="Binder M."/>
            <person name="Bloem J."/>
            <person name="Labutti K."/>
            <person name="Salamov A."/>
            <person name="Andreopoulos B."/>
            <person name="Baker S.E."/>
            <person name="Barry K."/>
            <person name="Bills G."/>
            <person name="Bluhm B.H."/>
            <person name="Cannon C."/>
            <person name="Castanera R."/>
            <person name="Culley D.E."/>
            <person name="Daum C."/>
            <person name="Ezra D."/>
            <person name="Gonzalez J.B."/>
            <person name="Henrissat B."/>
            <person name="Kuo A."/>
            <person name="Liang C."/>
            <person name="Lipzen A."/>
            <person name="Lutzoni F."/>
            <person name="Magnuson J."/>
            <person name="Mondo S."/>
            <person name="Nolan M."/>
            <person name="Ohm R."/>
            <person name="Pangilinan J."/>
            <person name="Park H.-J."/>
            <person name="Ramirez L."/>
            <person name="Alfaro M."/>
            <person name="Sun H."/>
            <person name="Tritt A."/>
            <person name="Yoshinaga Y."/>
            <person name="Zwiers L.-H."/>
            <person name="Turgeon B.G."/>
            <person name="Goodwin S.B."/>
            <person name="Spatafora J.W."/>
            <person name="Crous P.W."/>
            <person name="Grigoriev I.V."/>
        </authorList>
    </citation>
    <scope>NUCLEOTIDE SEQUENCE</scope>
    <source>
        <strain evidence="8 10">CBS 781.70</strain>
    </source>
</reference>
<dbReference type="GO" id="GO:0005886">
    <property type="term" value="C:plasma membrane"/>
    <property type="evidence" value="ECO:0007669"/>
    <property type="project" value="TreeGrafter"/>
</dbReference>
<dbReference type="GO" id="GO:0000329">
    <property type="term" value="C:fungal-type vacuole membrane"/>
    <property type="evidence" value="ECO:0007669"/>
    <property type="project" value="TreeGrafter"/>
</dbReference>
<keyword evidence="9" id="KW-1185">Reference proteome</keyword>
<dbReference type="AlphaFoldDB" id="A0A6G1G3X2"/>
<dbReference type="PRINTS" id="PR01130">
    <property type="entry name" value="DERENTRNSPRT"/>
</dbReference>
<feature type="transmembrane region" description="Helical" evidence="7">
    <location>
        <begin position="142"/>
        <end position="168"/>
    </location>
</feature>
<comment type="subcellular location">
    <subcellularLocation>
        <location evidence="1">Membrane</location>
        <topology evidence="1">Multi-pass membrane protein</topology>
    </subcellularLocation>
</comment>
<evidence type="ECO:0000256" key="2">
    <source>
        <dbReference type="ARBA" id="ARBA00007965"/>
    </source>
</evidence>
<evidence type="ECO:0000313" key="8">
    <source>
        <dbReference type="EMBL" id="KAF1812519.1"/>
    </source>
</evidence>
<protein>
    <submittedName>
        <fullName evidence="8 10">Nucleoside transporter family</fullName>
    </submittedName>
</protein>
<keyword evidence="5 7" id="KW-1133">Transmembrane helix</keyword>
<reference evidence="10" key="2">
    <citation type="submission" date="2020-04" db="EMBL/GenBank/DDBJ databases">
        <authorList>
            <consortium name="NCBI Genome Project"/>
        </authorList>
    </citation>
    <scope>NUCLEOTIDE SEQUENCE</scope>
    <source>
        <strain evidence="10">CBS 781.70</strain>
    </source>
</reference>
<dbReference type="GO" id="GO:0034257">
    <property type="term" value="F:nicotinamide riboside transmembrane transporter activity"/>
    <property type="evidence" value="ECO:0007669"/>
    <property type="project" value="TreeGrafter"/>
</dbReference>
<accession>A0A6G1G3X2</accession>
<comment type="similarity">
    <text evidence="2">Belongs to the SLC29A/ENT transporter (TC 2.A.57) family.</text>
</comment>
<evidence type="ECO:0000313" key="9">
    <source>
        <dbReference type="Proteomes" id="UP000504638"/>
    </source>
</evidence>
<organism evidence="8">
    <name type="scientific">Eremomyces bilateralis CBS 781.70</name>
    <dbReference type="NCBI Taxonomy" id="1392243"/>
    <lineage>
        <taxon>Eukaryota</taxon>
        <taxon>Fungi</taxon>
        <taxon>Dikarya</taxon>
        <taxon>Ascomycota</taxon>
        <taxon>Pezizomycotina</taxon>
        <taxon>Dothideomycetes</taxon>
        <taxon>Dothideomycetes incertae sedis</taxon>
        <taxon>Eremomycetales</taxon>
        <taxon>Eremomycetaceae</taxon>
        <taxon>Eremomyces</taxon>
    </lineage>
</organism>
<dbReference type="InterPro" id="IPR036259">
    <property type="entry name" value="MFS_trans_sf"/>
</dbReference>
<feature type="transmembrane region" description="Helical" evidence="7">
    <location>
        <begin position="46"/>
        <end position="68"/>
    </location>
</feature>
<dbReference type="EMBL" id="ML975157">
    <property type="protein sequence ID" value="KAF1812519.1"/>
    <property type="molecule type" value="Genomic_DNA"/>
</dbReference>
<sequence>MNRLNDALSRRKSYEPLMGSQSEVLDTSVDEDDTGLDPFSWVDYSIFFLLGIAMLWAWNMFLAAGPYLQVRFADNDWLLTNFQSGELTVSTATNLGTMIILSKIQSKASYPRRIVISLLINMLVFTLLAFSTKLFLNISPSAYFGVLIVMVFFASLASGFCQNGAFAFASSFGRDEYMQAIMTGQGVAGLLPSIAQIILTLSVPDDDADETVGTGSSSAAFAYFLTATGVSLVTLIAFGYLQKRHHRIKHLRRYRKHQTRHSEDRDDLSIEEHDPLSSSIMASSVMSRRYVPLSRLFRKLLPLALAVFTTFLITMCFPVFTQQIFSVTDPAKAGPLLQNAVFIPLGFLVWNIGDFLGRVSSGFTALRTPLVTRPYMLFVLALARVVFIPLYVSCNINGRGAWIASDAFYLLIIQLPFGFTNGLLGASSMIGANEWVDVEEREAAGGFMGMCLVGGLTAGSLLSFIAARA</sequence>
<dbReference type="GO" id="GO:0015205">
    <property type="term" value="F:nucleobase transmembrane transporter activity"/>
    <property type="evidence" value="ECO:0007669"/>
    <property type="project" value="TreeGrafter"/>
</dbReference>
<keyword evidence="6 7" id="KW-0472">Membrane</keyword>
<dbReference type="OrthoDB" id="46396at2759"/>
<feature type="transmembrane region" description="Helical" evidence="7">
    <location>
        <begin position="180"/>
        <end position="201"/>
    </location>
</feature>
<dbReference type="Proteomes" id="UP000504638">
    <property type="component" value="Unplaced"/>
</dbReference>
<feature type="transmembrane region" description="Helical" evidence="7">
    <location>
        <begin position="296"/>
        <end position="320"/>
    </location>
</feature>
<evidence type="ECO:0000256" key="1">
    <source>
        <dbReference type="ARBA" id="ARBA00004141"/>
    </source>
</evidence>
<proteinExistence type="inferred from homology"/>
<evidence type="ECO:0000256" key="7">
    <source>
        <dbReference type="SAM" id="Phobius"/>
    </source>
</evidence>
<dbReference type="Pfam" id="PF01733">
    <property type="entry name" value="Nucleoside_tran"/>
    <property type="match status" value="1"/>
</dbReference>
<evidence type="ECO:0000256" key="3">
    <source>
        <dbReference type="ARBA" id="ARBA00022448"/>
    </source>
</evidence>
<feature type="transmembrane region" description="Helical" evidence="7">
    <location>
        <begin position="114"/>
        <end position="136"/>
    </location>
</feature>
<gene>
    <name evidence="8 10" type="ORF">P152DRAFT_458357</name>
</gene>
<dbReference type="SUPFAM" id="SSF103473">
    <property type="entry name" value="MFS general substrate transporter"/>
    <property type="match status" value="1"/>
</dbReference>
<feature type="transmembrane region" description="Helical" evidence="7">
    <location>
        <begin position="375"/>
        <end position="396"/>
    </location>
</feature>
<evidence type="ECO:0000256" key="4">
    <source>
        <dbReference type="ARBA" id="ARBA00022692"/>
    </source>
</evidence>
<name>A0A6G1G3X2_9PEZI</name>
<keyword evidence="3" id="KW-0813">Transport</keyword>
<dbReference type="PANTHER" id="PTHR10332">
    <property type="entry name" value="EQUILIBRATIVE NUCLEOSIDE TRANSPORTER"/>
    <property type="match status" value="1"/>
</dbReference>
<feature type="transmembrane region" description="Helical" evidence="7">
    <location>
        <begin position="221"/>
        <end position="241"/>
    </location>
</feature>
<evidence type="ECO:0000256" key="5">
    <source>
        <dbReference type="ARBA" id="ARBA00022989"/>
    </source>
</evidence>
<feature type="transmembrane region" description="Helical" evidence="7">
    <location>
        <begin position="408"/>
        <end position="432"/>
    </location>
</feature>
<evidence type="ECO:0000256" key="6">
    <source>
        <dbReference type="ARBA" id="ARBA00023136"/>
    </source>
</evidence>
<keyword evidence="4 7" id="KW-0812">Transmembrane</keyword>
<reference evidence="10" key="3">
    <citation type="submission" date="2025-04" db="UniProtKB">
        <authorList>
            <consortium name="RefSeq"/>
        </authorList>
    </citation>
    <scope>IDENTIFICATION</scope>
    <source>
        <strain evidence="10">CBS 781.70</strain>
    </source>
</reference>
<dbReference type="PANTHER" id="PTHR10332:SF88">
    <property type="entry name" value="EQUILIBRATIVE NUCLEOSIDE TRANSPORTER 1, ISOFORM A"/>
    <property type="match status" value="1"/>
</dbReference>
<dbReference type="InterPro" id="IPR002259">
    <property type="entry name" value="Eqnu_transpt"/>
</dbReference>
<dbReference type="PIRSF" id="PIRSF016379">
    <property type="entry name" value="ENT"/>
    <property type="match status" value="1"/>
</dbReference>
<dbReference type="RefSeq" id="XP_033534150.1">
    <property type="nucleotide sequence ID" value="XM_033679438.1"/>
</dbReference>